<evidence type="ECO:0000256" key="1">
    <source>
        <dbReference type="SAM" id="SignalP"/>
    </source>
</evidence>
<sequence length="153" mass="17052">MYSKQILLFSCAIACGSALANAEIIKLQQAKSERIDVTKSSNHIDFTPQKHYDKYIISVSGPDGFSKSFETDTPTLDISTLNLPVDGTFNYQIKAVSYLKEIKDTMNNGRSDDARGYFSKIDVQNGKFTTENFSVKTFESTNEKSPKLTLGLK</sequence>
<name>A0ABU8ENJ1_9GAMM</name>
<dbReference type="RefSeq" id="WP_336434429.1">
    <property type="nucleotide sequence ID" value="NZ_JBAWKS010000001.1"/>
</dbReference>
<dbReference type="EMBL" id="JBAWKS010000001">
    <property type="protein sequence ID" value="MEI4548481.1"/>
    <property type="molecule type" value="Genomic_DNA"/>
</dbReference>
<organism evidence="2 3">
    <name type="scientific">Pseudoalteromonas spongiae</name>
    <dbReference type="NCBI Taxonomy" id="298657"/>
    <lineage>
        <taxon>Bacteria</taxon>
        <taxon>Pseudomonadati</taxon>
        <taxon>Pseudomonadota</taxon>
        <taxon>Gammaproteobacteria</taxon>
        <taxon>Alteromonadales</taxon>
        <taxon>Pseudoalteromonadaceae</taxon>
        <taxon>Pseudoalteromonas</taxon>
    </lineage>
</organism>
<gene>
    <name evidence="2" type="ORF">WAE96_02005</name>
</gene>
<keyword evidence="3" id="KW-1185">Reference proteome</keyword>
<evidence type="ECO:0000313" key="3">
    <source>
        <dbReference type="Proteomes" id="UP001382455"/>
    </source>
</evidence>
<comment type="caution">
    <text evidence="2">The sequence shown here is derived from an EMBL/GenBank/DDBJ whole genome shotgun (WGS) entry which is preliminary data.</text>
</comment>
<protein>
    <submittedName>
        <fullName evidence="2">Uncharacterized protein</fullName>
    </submittedName>
</protein>
<proteinExistence type="predicted"/>
<reference evidence="2 3" key="1">
    <citation type="submission" date="2023-12" db="EMBL/GenBank/DDBJ databases">
        <title>Friends and Foes: Symbiotic and Algicidal bacterial influence on Karenia brevis blooms.</title>
        <authorList>
            <person name="Fei C."/>
            <person name="Mohamed A.R."/>
            <person name="Booker A."/>
            <person name="Arshad M."/>
            <person name="Klass S."/>
            <person name="Ahn S."/>
            <person name="Gilbert P.M."/>
            <person name="Heil C.A."/>
            <person name="Martinez J.M."/>
            <person name="Amin S.A."/>
        </authorList>
    </citation>
    <scope>NUCLEOTIDE SEQUENCE [LARGE SCALE GENOMIC DNA]</scope>
    <source>
        <strain evidence="2 3">CE15</strain>
    </source>
</reference>
<accession>A0ABU8ENJ1</accession>
<feature type="signal peptide" evidence="1">
    <location>
        <begin position="1"/>
        <end position="22"/>
    </location>
</feature>
<dbReference type="Proteomes" id="UP001382455">
    <property type="component" value="Unassembled WGS sequence"/>
</dbReference>
<evidence type="ECO:0000313" key="2">
    <source>
        <dbReference type="EMBL" id="MEI4548481.1"/>
    </source>
</evidence>
<keyword evidence="1" id="KW-0732">Signal</keyword>
<feature type="chain" id="PRO_5046748456" evidence="1">
    <location>
        <begin position="23"/>
        <end position="153"/>
    </location>
</feature>